<comment type="caution">
    <text evidence="7">The sequence shown here is derived from an EMBL/GenBank/DDBJ whole genome shotgun (WGS) entry which is preliminary data.</text>
</comment>
<feature type="transmembrane region" description="Helical" evidence="5">
    <location>
        <begin position="119"/>
        <end position="136"/>
    </location>
</feature>
<dbReference type="PANTHER" id="PTHR37422:SF13">
    <property type="entry name" value="LIPOPOLYSACCHARIDE BIOSYNTHESIS PROTEIN PA4999-RELATED"/>
    <property type="match status" value="1"/>
</dbReference>
<comment type="subcellular location">
    <subcellularLocation>
        <location evidence="1">Membrane</location>
        <topology evidence="1">Multi-pass membrane protein</topology>
    </subcellularLocation>
</comment>
<feature type="transmembrane region" description="Helical" evidence="5">
    <location>
        <begin position="370"/>
        <end position="387"/>
    </location>
</feature>
<dbReference type="InterPro" id="IPR007016">
    <property type="entry name" value="O-antigen_ligase-rel_domated"/>
</dbReference>
<feature type="transmembrane region" description="Helical" evidence="5">
    <location>
        <begin position="30"/>
        <end position="47"/>
    </location>
</feature>
<keyword evidence="3 5" id="KW-1133">Transmembrane helix</keyword>
<feature type="domain" description="O-antigen ligase-related" evidence="6">
    <location>
        <begin position="193"/>
        <end position="327"/>
    </location>
</feature>
<evidence type="ECO:0000256" key="1">
    <source>
        <dbReference type="ARBA" id="ARBA00004141"/>
    </source>
</evidence>
<evidence type="ECO:0000313" key="8">
    <source>
        <dbReference type="Proteomes" id="UP000610456"/>
    </source>
</evidence>
<keyword evidence="8" id="KW-1185">Reference proteome</keyword>
<organism evidence="7 8">
    <name type="scientific">Salinimicrobium marinum</name>
    <dbReference type="NCBI Taxonomy" id="680283"/>
    <lineage>
        <taxon>Bacteria</taxon>
        <taxon>Pseudomonadati</taxon>
        <taxon>Bacteroidota</taxon>
        <taxon>Flavobacteriia</taxon>
        <taxon>Flavobacteriales</taxon>
        <taxon>Flavobacteriaceae</taxon>
        <taxon>Salinimicrobium</taxon>
    </lineage>
</organism>
<gene>
    <name evidence="7" type="ORF">GCM10007103_29170</name>
</gene>
<evidence type="ECO:0000256" key="2">
    <source>
        <dbReference type="ARBA" id="ARBA00022692"/>
    </source>
</evidence>
<dbReference type="PANTHER" id="PTHR37422">
    <property type="entry name" value="TEICHURONIC ACID BIOSYNTHESIS PROTEIN TUAE"/>
    <property type="match status" value="1"/>
</dbReference>
<evidence type="ECO:0000313" key="7">
    <source>
        <dbReference type="EMBL" id="GHA46227.1"/>
    </source>
</evidence>
<dbReference type="RefSeq" id="WP_189605527.1">
    <property type="nucleotide sequence ID" value="NZ_BMXB01000015.1"/>
</dbReference>
<feature type="transmembrane region" description="Helical" evidence="5">
    <location>
        <begin position="314"/>
        <end position="334"/>
    </location>
</feature>
<dbReference type="GO" id="GO:0016020">
    <property type="term" value="C:membrane"/>
    <property type="evidence" value="ECO:0007669"/>
    <property type="project" value="UniProtKB-SubCell"/>
</dbReference>
<sequence>MVSKERLQEFGLFFYLFAINFEVYDPFNSGFLSIAKIAAGFYLFTVLPDLNKFLFVDNIAKYLKPKVLLLFSMTIMSLINFDSYSLPSSLFDFTFALNIIIWIILINHERLSPGIIKRGLLFFILGSIILTLFYHLNIGVRYEGGRVTILGDNQNAIGSRISISILIIIFSVYTWWVSGKKVFALMLLTSIPLMLSLMLETGSRKAVIALVLSFIIGIIFLRTKKNSHKILIILIACFCTLYFISMLSGSEILMKRLLATAEDGDLAGRDRIWTAILPVIFENPFFGVGQTGFYQFSKETFGAYNSPHNVILEVLAYTGILGLILYLNFLIKVIRTTIQNYSINKDILPLLLLIPVFGFILGGQALGSKISWVIFAFAVSRIFYFIPKMEKIE</sequence>
<name>A0A918W0R1_9FLAO</name>
<feature type="transmembrane region" description="Helical" evidence="5">
    <location>
        <begin position="182"/>
        <end position="199"/>
    </location>
</feature>
<accession>A0A918W0R1</accession>
<feature type="transmembrane region" description="Helical" evidence="5">
    <location>
        <begin position="205"/>
        <end position="223"/>
    </location>
</feature>
<proteinExistence type="predicted"/>
<evidence type="ECO:0000256" key="3">
    <source>
        <dbReference type="ARBA" id="ARBA00022989"/>
    </source>
</evidence>
<dbReference type="InterPro" id="IPR051533">
    <property type="entry name" value="WaaL-like"/>
</dbReference>
<reference evidence="7" key="1">
    <citation type="journal article" date="2014" name="Int. J. Syst. Evol. Microbiol.">
        <title>Complete genome sequence of Corynebacterium casei LMG S-19264T (=DSM 44701T), isolated from a smear-ripened cheese.</title>
        <authorList>
            <consortium name="US DOE Joint Genome Institute (JGI-PGF)"/>
            <person name="Walter F."/>
            <person name="Albersmeier A."/>
            <person name="Kalinowski J."/>
            <person name="Ruckert C."/>
        </authorList>
    </citation>
    <scope>NUCLEOTIDE SEQUENCE</scope>
    <source>
        <strain evidence="7">KCTC 12719</strain>
    </source>
</reference>
<keyword evidence="4 5" id="KW-0472">Membrane</keyword>
<feature type="transmembrane region" description="Helical" evidence="5">
    <location>
        <begin position="230"/>
        <end position="248"/>
    </location>
</feature>
<dbReference type="EMBL" id="BMXB01000015">
    <property type="protein sequence ID" value="GHA46227.1"/>
    <property type="molecule type" value="Genomic_DNA"/>
</dbReference>
<evidence type="ECO:0000256" key="5">
    <source>
        <dbReference type="SAM" id="Phobius"/>
    </source>
</evidence>
<feature type="transmembrane region" description="Helical" evidence="5">
    <location>
        <begin position="156"/>
        <end position="175"/>
    </location>
</feature>
<feature type="transmembrane region" description="Helical" evidence="5">
    <location>
        <begin position="90"/>
        <end position="107"/>
    </location>
</feature>
<keyword evidence="2 5" id="KW-0812">Transmembrane</keyword>
<protein>
    <recommendedName>
        <fullName evidence="6">O-antigen ligase-related domain-containing protein</fullName>
    </recommendedName>
</protein>
<dbReference type="Proteomes" id="UP000610456">
    <property type="component" value="Unassembled WGS sequence"/>
</dbReference>
<feature type="transmembrane region" description="Helical" evidence="5">
    <location>
        <begin position="7"/>
        <end position="24"/>
    </location>
</feature>
<dbReference type="AlphaFoldDB" id="A0A918W0R1"/>
<feature type="transmembrane region" description="Helical" evidence="5">
    <location>
        <begin position="346"/>
        <end position="364"/>
    </location>
</feature>
<evidence type="ECO:0000259" key="6">
    <source>
        <dbReference type="Pfam" id="PF04932"/>
    </source>
</evidence>
<dbReference type="Pfam" id="PF04932">
    <property type="entry name" value="Wzy_C"/>
    <property type="match status" value="1"/>
</dbReference>
<reference evidence="7" key="2">
    <citation type="submission" date="2020-09" db="EMBL/GenBank/DDBJ databases">
        <authorList>
            <person name="Sun Q."/>
            <person name="Kim S."/>
        </authorList>
    </citation>
    <scope>NUCLEOTIDE SEQUENCE</scope>
    <source>
        <strain evidence="7">KCTC 12719</strain>
    </source>
</reference>
<evidence type="ECO:0000256" key="4">
    <source>
        <dbReference type="ARBA" id="ARBA00023136"/>
    </source>
</evidence>